<keyword evidence="1 6" id="KW-1277">Toxin-antitoxin system</keyword>
<evidence type="ECO:0000256" key="5">
    <source>
        <dbReference type="ARBA" id="ARBA00022842"/>
    </source>
</evidence>
<evidence type="ECO:0000256" key="2">
    <source>
        <dbReference type="ARBA" id="ARBA00022722"/>
    </source>
</evidence>
<sequence length="138" mass="14468">MGRVILDSSVLLGLLDPGDALHTSARRAVVSKQQDGHQLAVPASVLSECLVRAHRHGGSSTAAEVEKAVDHIAADVVPLDRRIARVAAALRAQQKALRLPDALVIATATATGAFAVLTGDKRWHGVDPLVEIVTPGEH</sequence>
<dbReference type="Pfam" id="PF01850">
    <property type="entry name" value="PIN"/>
    <property type="match status" value="1"/>
</dbReference>
<reference evidence="9" key="1">
    <citation type="journal article" date="2019" name="Int. J. Syst. Evol. Microbiol.">
        <title>The Global Catalogue of Microorganisms (GCM) 10K type strain sequencing project: providing services to taxonomists for standard genome sequencing and annotation.</title>
        <authorList>
            <consortium name="The Broad Institute Genomics Platform"/>
            <consortium name="The Broad Institute Genome Sequencing Center for Infectious Disease"/>
            <person name="Wu L."/>
            <person name="Ma J."/>
        </authorList>
    </citation>
    <scope>NUCLEOTIDE SEQUENCE [LARGE SCALE GENOMIC DNA]</scope>
    <source>
        <strain evidence="9">JCM 15481</strain>
    </source>
</reference>
<name>A0ABP5JUK7_9ACTN</name>
<evidence type="ECO:0000259" key="7">
    <source>
        <dbReference type="Pfam" id="PF01850"/>
    </source>
</evidence>
<dbReference type="EC" id="3.1.-.-" evidence="6"/>
<dbReference type="Gene3D" id="3.40.50.1010">
    <property type="entry name" value="5'-nuclease"/>
    <property type="match status" value="1"/>
</dbReference>
<gene>
    <name evidence="6" type="primary">vapC</name>
    <name evidence="8" type="ORF">GCM10009802_24530</name>
</gene>
<dbReference type="RefSeq" id="WP_344289825.1">
    <property type="nucleotide sequence ID" value="NZ_BAAAPF010000058.1"/>
</dbReference>
<keyword evidence="9" id="KW-1185">Reference proteome</keyword>
<protein>
    <recommendedName>
        <fullName evidence="6">Ribonuclease VapC</fullName>
        <shortName evidence="6">RNase VapC</shortName>
        <ecNumber evidence="6">3.1.-.-</ecNumber>
    </recommendedName>
    <alternativeName>
        <fullName evidence="6">Toxin VapC</fullName>
    </alternativeName>
</protein>
<evidence type="ECO:0000313" key="8">
    <source>
        <dbReference type="EMBL" id="GAA2121291.1"/>
    </source>
</evidence>
<dbReference type="HAMAP" id="MF_00265">
    <property type="entry name" value="VapC_Nob1"/>
    <property type="match status" value="1"/>
</dbReference>
<keyword evidence="4 6" id="KW-0378">Hydrolase</keyword>
<organism evidence="8 9">
    <name type="scientific">Streptomyces synnematoformans</name>
    <dbReference type="NCBI Taxonomy" id="415721"/>
    <lineage>
        <taxon>Bacteria</taxon>
        <taxon>Bacillati</taxon>
        <taxon>Actinomycetota</taxon>
        <taxon>Actinomycetes</taxon>
        <taxon>Kitasatosporales</taxon>
        <taxon>Streptomycetaceae</taxon>
        <taxon>Streptomyces</taxon>
    </lineage>
</organism>
<feature type="binding site" evidence="6">
    <location>
        <position position="101"/>
    </location>
    <ligand>
        <name>Mg(2+)</name>
        <dbReference type="ChEBI" id="CHEBI:18420"/>
    </ligand>
</feature>
<dbReference type="Proteomes" id="UP001500443">
    <property type="component" value="Unassembled WGS sequence"/>
</dbReference>
<dbReference type="InterPro" id="IPR029060">
    <property type="entry name" value="PIN-like_dom_sf"/>
</dbReference>
<keyword evidence="3 6" id="KW-0479">Metal-binding</keyword>
<keyword evidence="6" id="KW-0800">Toxin</keyword>
<evidence type="ECO:0000256" key="4">
    <source>
        <dbReference type="ARBA" id="ARBA00022801"/>
    </source>
</evidence>
<dbReference type="SUPFAM" id="SSF88723">
    <property type="entry name" value="PIN domain-like"/>
    <property type="match status" value="1"/>
</dbReference>
<dbReference type="InterPro" id="IPR022907">
    <property type="entry name" value="VapC_family"/>
</dbReference>
<evidence type="ECO:0000256" key="1">
    <source>
        <dbReference type="ARBA" id="ARBA00022649"/>
    </source>
</evidence>
<comment type="function">
    <text evidence="6">Toxic component of a toxin-antitoxin (TA) system. An RNase.</text>
</comment>
<dbReference type="EMBL" id="BAAAPF010000058">
    <property type="protein sequence ID" value="GAA2121291.1"/>
    <property type="molecule type" value="Genomic_DNA"/>
</dbReference>
<feature type="binding site" evidence="6">
    <location>
        <position position="7"/>
    </location>
    <ligand>
        <name>Mg(2+)</name>
        <dbReference type="ChEBI" id="CHEBI:18420"/>
    </ligand>
</feature>
<keyword evidence="5 6" id="KW-0460">Magnesium</keyword>
<accession>A0ABP5JUK7</accession>
<evidence type="ECO:0000256" key="3">
    <source>
        <dbReference type="ARBA" id="ARBA00022723"/>
    </source>
</evidence>
<evidence type="ECO:0000256" key="6">
    <source>
        <dbReference type="HAMAP-Rule" id="MF_00265"/>
    </source>
</evidence>
<comment type="caution">
    <text evidence="8">The sequence shown here is derived from an EMBL/GenBank/DDBJ whole genome shotgun (WGS) entry which is preliminary data.</text>
</comment>
<evidence type="ECO:0000313" key="9">
    <source>
        <dbReference type="Proteomes" id="UP001500443"/>
    </source>
</evidence>
<dbReference type="InterPro" id="IPR002716">
    <property type="entry name" value="PIN_dom"/>
</dbReference>
<feature type="domain" description="PIN" evidence="7">
    <location>
        <begin position="4"/>
        <end position="126"/>
    </location>
</feature>
<keyword evidence="2 6" id="KW-0540">Nuclease</keyword>
<comment type="similarity">
    <text evidence="6">Belongs to the PINc/VapC protein family.</text>
</comment>
<comment type="cofactor">
    <cofactor evidence="6">
        <name>Mg(2+)</name>
        <dbReference type="ChEBI" id="CHEBI:18420"/>
    </cofactor>
</comment>
<proteinExistence type="inferred from homology"/>